<comment type="subunit">
    <text evidence="5">Self-interacts. Interacts with FtsZ.</text>
</comment>
<keyword evidence="2 5" id="KW-0132">Cell division</keyword>
<evidence type="ECO:0000256" key="3">
    <source>
        <dbReference type="ARBA" id="ARBA00023136"/>
    </source>
</evidence>
<dbReference type="GO" id="GO:0009898">
    <property type="term" value="C:cytoplasmic side of plasma membrane"/>
    <property type="evidence" value="ECO:0007669"/>
    <property type="project" value="UniProtKB-UniRule"/>
</dbReference>
<sequence>MLSRDRVDARNAEIVGLLDIGTSKVACIIAALDAPEHPGSGRRVRVLGIGHLRSRGLKAGVITDLAEAETTVRAAIAQAERMAHLTLEEVFVSVSCGRLQSSNFGASVDVPGGVVRADDIDRLMAGGHAYAEREGRTLIHLNRIGYRVDGVAGAHDPRGMAASHLAADLHTVAADEAPVRNLMLVVERCYLNVRALIATPYASALATTTEEERRLGVTCIDIGGGTATAAAFADGHFVHAATVPVGGHHITMDIAQALQTPLAEAERIKTLYGTLVVAQSDEYETFPYALSGEEEGARGEATKAQLAGVIRPRVAGILGMVRERMEKAGVSAFAGERVVLTGGASALVGFGEFAANTLGKPARVARPQAPVGLPQGVSSPAFATVAGLLAVAASGSGEVPALRSRDGFGGGYLERVGEWLKTGFA</sequence>
<keyword evidence="1 5" id="KW-1003">Cell membrane</keyword>
<dbReference type="Pfam" id="PF14450">
    <property type="entry name" value="FtsA"/>
    <property type="match status" value="2"/>
</dbReference>
<evidence type="ECO:0000256" key="4">
    <source>
        <dbReference type="ARBA" id="ARBA00023306"/>
    </source>
</evidence>
<dbReference type="Gene3D" id="3.30.420.40">
    <property type="match status" value="2"/>
</dbReference>
<evidence type="ECO:0000256" key="5">
    <source>
        <dbReference type="HAMAP-Rule" id="MF_02033"/>
    </source>
</evidence>
<dbReference type="GO" id="GO:0032153">
    <property type="term" value="C:cell division site"/>
    <property type="evidence" value="ECO:0007669"/>
    <property type="project" value="UniProtKB-UniRule"/>
</dbReference>
<dbReference type="Gene3D" id="3.30.1490.110">
    <property type="match status" value="1"/>
</dbReference>
<evidence type="ECO:0000256" key="2">
    <source>
        <dbReference type="ARBA" id="ARBA00022618"/>
    </source>
</evidence>
<dbReference type="NCBIfam" id="TIGR01174">
    <property type="entry name" value="ftsA"/>
    <property type="match status" value="1"/>
</dbReference>
<dbReference type="GO" id="GO:0043093">
    <property type="term" value="P:FtsZ-dependent cytokinesis"/>
    <property type="evidence" value="ECO:0007669"/>
    <property type="project" value="UniProtKB-UniRule"/>
</dbReference>
<reference evidence="8 9" key="1">
    <citation type="submission" date="2019-11" db="EMBL/GenBank/DDBJ databases">
        <title>Identification of a novel strain.</title>
        <authorList>
            <person name="Xu Q."/>
            <person name="Wang G."/>
        </authorList>
    </citation>
    <scope>NUCLEOTIDE SEQUENCE [LARGE SCALE GENOMIC DNA]</scope>
    <source>
        <strain evidence="9">xq</strain>
    </source>
</reference>
<evidence type="ECO:0000256" key="1">
    <source>
        <dbReference type="ARBA" id="ARBA00022475"/>
    </source>
</evidence>
<keyword evidence="9" id="KW-1185">Reference proteome</keyword>
<protein>
    <recommendedName>
        <fullName evidence="5 6">Cell division protein FtsA</fullName>
    </recommendedName>
</protein>
<dbReference type="PIRSF" id="PIRSF003101">
    <property type="entry name" value="FtsA"/>
    <property type="match status" value="1"/>
</dbReference>
<keyword evidence="4 5" id="KW-0131">Cell cycle</keyword>
<dbReference type="SUPFAM" id="SSF53067">
    <property type="entry name" value="Actin-like ATPase domain"/>
    <property type="match status" value="2"/>
</dbReference>
<evidence type="ECO:0000313" key="8">
    <source>
        <dbReference type="EMBL" id="MTD95468.1"/>
    </source>
</evidence>
<dbReference type="Proteomes" id="UP000440694">
    <property type="component" value="Unassembled WGS sequence"/>
</dbReference>
<dbReference type="SMART" id="SM00842">
    <property type="entry name" value="FtsA"/>
    <property type="match status" value="1"/>
</dbReference>
<dbReference type="CDD" id="cd24048">
    <property type="entry name" value="ASKHA_NBD_FtsA"/>
    <property type="match status" value="1"/>
</dbReference>
<comment type="function">
    <text evidence="5 6">Cell division protein that is involved in the assembly of the Z ring. May serve as a membrane anchor for the Z ring.</text>
</comment>
<evidence type="ECO:0000259" key="7">
    <source>
        <dbReference type="SMART" id="SM00842"/>
    </source>
</evidence>
<name>A0A6I3KM65_9HYPH</name>
<keyword evidence="3 5" id="KW-0472">Membrane</keyword>
<dbReference type="PANTHER" id="PTHR32432:SF4">
    <property type="entry name" value="CELL DIVISION PROTEIN FTSA"/>
    <property type="match status" value="1"/>
</dbReference>
<dbReference type="InterPro" id="IPR050696">
    <property type="entry name" value="FtsA/MreB"/>
</dbReference>
<dbReference type="InterPro" id="IPR003494">
    <property type="entry name" value="SHS2_FtsA"/>
</dbReference>
<comment type="caution">
    <text evidence="8">The sequence shown here is derived from an EMBL/GenBank/DDBJ whole genome shotgun (WGS) entry which is preliminary data.</text>
</comment>
<dbReference type="PANTHER" id="PTHR32432">
    <property type="entry name" value="CELL DIVISION PROTEIN FTSA-RELATED"/>
    <property type="match status" value="1"/>
</dbReference>
<dbReference type="InterPro" id="IPR043129">
    <property type="entry name" value="ATPase_NBD"/>
</dbReference>
<feature type="domain" description="SHS2" evidence="7">
    <location>
        <begin position="14"/>
        <end position="207"/>
    </location>
</feature>
<accession>A0A6I3KM65</accession>
<evidence type="ECO:0000313" key="9">
    <source>
        <dbReference type="Proteomes" id="UP000440694"/>
    </source>
</evidence>
<proteinExistence type="inferred from homology"/>
<dbReference type="HAMAP" id="MF_02033">
    <property type="entry name" value="FtsA"/>
    <property type="match status" value="1"/>
</dbReference>
<dbReference type="InterPro" id="IPR020823">
    <property type="entry name" value="Cell_div_FtsA"/>
</dbReference>
<gene>
    <name evidence="5 8" type="primary">ftsA</name>
    <name evidence="8" type="ORF">GIW81_14105</name>
</gene>
<dbReference type="AlphaFoldDB" id="A0A6I3KM65"/>
<comment type="similarity">
    <text evidence="5 6">Belongs to the FtsA/MreB family.</text>
</comment>
<dbReference type="Pfam" id="PF02491">
    <property type="entry name" value="SHS2_FTSA"/>
    <property type="match status" value="1"/>
</dbReference>
<comment type="subcellular location">
    <subcellularLocation>
        <location evidence="5">Cell membrane</location>
        <topology evidence="5">Peripheral membrane protein</topology>
        <orientation evidence="5">Cytoplasmic side</orientation>
    </subcellularLocation>
    <text evidence="5">Localizes to the Z ring in an FtsZ-dependent manner. Targeted to the membrane through a conserved C-terminal amphipathic helix.</text>
</comment>
<dbReference type="EMBL" id="WMBQ01000002">
    <property type="protein sequence ID" value="MTD95468.1"/>
    <property type="molecule type" value="Genomic_DNA"/>
</dbReference>
<organism evidence="8 9">
    <name type="scientific">Hyphomicrobium album</name>
    <dbReference type="NCBI Taxonomy" id="2665159"/>
    <lineage>
        <taxon>Bacteria</taxon>
        <taxon>Pseudomonadati</taxon>
        <taxon>Pseudomonadota</taxon>
        <taxon>Alphaproteobacteria</taxon>
        <taxon>Hyphomicrobiales</taxon>
        <taxon>Hyphomicrobiaceae</taxon>
        <taxon>Hyphomicrobium</taxon>
    </lineage>
</organism>
<dbReference type="RefSeq" id="WP_154740010.1">
    <property type="nucleotide sequence ID" value="NZ_WMBQ01000002.1"/>
</dbReference>
<evidence type="ECO:0000256" key="6">
    <source>
        <dbReference type="PIRNR" id="PIRNR003101"/>
    </source>
</evidence>